<dbReference type="SUPFAM" id="SSF53901">
    <property type="entry name" value="Thiolase-like"/>
    <property type="match status" value="1"/>
</dbReference>
<reference evidence="2" key="1">
    <citation type="submission" date="2020-11" db="EMBL/GenBank/DDBJ databases">
        <authorList>
            <person name="Tran Van P."/>
        </authorList>
    </citation>
    <scope>NUCLEOTIDE SEQUENCE</scope>
</reference>
<name>A0A7R9DD05_TIMPO</name>
<evidence type="ECO:0000256" key="1">
    <source>
        <dbReference type="SAM" id="MobiDB-lite"/>
    </source>
</evidence>
<dbReference type="InterPro" id="IPR016039">
    <property type="entry name" value="Thiolase-like"/>
</dbReference>
<sequence length="230" mass="25418">MTPQCVEANDWFITPGRGMNNTVMTGSWGRIPVSNKRRGRRAGGGGGGQEEDERGGETNSQSESEEAKSPSGFVRSESSVVMFLQKAKYAKRIYASIVHSQFDCCGDRKAGYIVPLEYPLTGFLNRFYQRCGIDPSLISYLEADGSGIKNLPFVRMFPWDLFALADYLCIPSEVLINLGYAMEPYEIRVVGTEFKLGLRFWGGVARQGFLAQIAARQEERLATPALGTSS</sequence>
<gene>
    <name evidence="2" type="ORF">TPSB3V08_LOCUS8396</name>
</gene>
<protein>
    <submittedName>
        <fullName evidence="2">Uncharacterized protein</fullName>
    </submittedName>
</protein>
<proteinExistence type="predicted"/>
<dbReference type="GO" id="GO:0016746">
    <property type="term" value="F:acyltransferase activity"/>
    <property type="evidence" value="ECO:0007669"/>
    <property type="project" value="InterPro"/>
</dbReference>
<feature type="region of interest" description="Disordered" evidence="1">
    <location>
        <begin position="23"/>
        <end position="72"/>
    </location>
</feature>
<evidence type="ECO:0000313" key="2">
    <source>
        <dbReference type="EMBL" id="CAD7412395.1"/>
    </source>
</evidence>
<organism evidence="2">
    <name type="scientific">Timema poppense</name>
    <name type="common">Walking stick</name>
    <dbReference type="NCBI Taxonomy" id="170557"/>
    <lineage>
        <taxon>Eukaryota</taxon>
        <taxon>Metazoa</taxon>
        <taxon>Ecdysozoa</taxon>
        <taxon>Arthropoda</taxon>
        <taxon>Hexapoda</taxon>
        <taxon>Insecta</taxon>
        <taxon>Pterygota</taxon>
        <taxon>Neoptera</taxon>
        <taxon>Polyneoptera</taxon>
        <taxon>Phasmatodea</taxon>
        <taxon>Timematodea</taxon>
        <taxon>Timematoidea</taxon>
        <taxon>Timematidae</taxon>
        <taxon>Timema</taxon>
    </lineage>
</organism>
<dbReference type="EMBL" id="OD005981">
    <property type="protein sequence ID" value="CAD7412395.1"/>
    <property type="molecule type" value="Genomic_DNA"/>
</dbReference>
<dbReference type="AlphaFoldDB" id="A0A7R9DD05"/>
<accession>A0A7R9DD05</accession>
<dbReference type="Gene3D" id="3.40.47.10">
    <property type="match status" value="1"/>
</dbReference>